<dbReference type="GO" id="GO:0008654">
    <property type="term" value="P:phospholipid biosynthetic process"/>
    <property type="evidence" value="ECO:0007669"/>
    <property type="project" value="InterPro"/>
</dbReference>
<reference evidence="4" key="1">
    <citation type="journal article" date="2014" name="Proc. Natl. Acad. Sci. U.S.A.">
        <title>Extensive sampling of basidiomycete genomes demonstrates inadequacy of the white-rot/brown-rot paradigm for wood decay fungi.</title>
        <authorList>
            <person name="Riley R."/>
            <person name="Salamov A.A."/>
            <person name="Brown D.W."/>
            <person name="Nagy L.G."/>
            <person name="Floudas D."/>
            <person name="Held B.W."/>
            <person name="Levasseur A."/>
            <person name="Lombard V."/>
            <person name="Morin E."/>
            <person name="Otillar R."/>
            <person name="Lindquist E.A."/>
            <person name="Sun H."/>
            <person name="LaButti K.M."/>
            <person name="Schmutz J."/>
            <person name="Jabbour D."/>
            <person name="Luo H."/>
            <person name="Baker S.E."/>
            <person name="Pisabarro A.G."/>
            <person name="Walton J.D."/>
            <person name="Blanchette R.A."/>
            <person name="Henrissat B."/>
            <person name="Martin F."/>
            <person name="Cullen D."/>
            <person name="Hibbett D.S."/>
            <person name="Grigoriev I.V."/>
        </authorList>
    </citation>
    <scope>NUCLEOTIDE SEQUENCE [LARGE SCALE GENOMIC DNA]</scope>
    <source>
        <strain evidence="4">PC15</strain>
    </source>
</reference>
<dbReference type="AlphaFoldDB" id="A0A067NVY6"/>
<evidence type="ECO:0000313" key="3">
    <source>
        <dbReference type="EMBL" id="KDQ32228.1"/>
    </source>
</evidence>
<name>A0A067NVY6_PLEO1</name>
<dbReference type="InterPro" id="IPR003817">
    <property type="entry name" value="PS_Dcarbxylase"/>
</dbReference>
<gene>
    <name evidence="3" type="ORF">PLEOSDRAFT_165482</name>
</gene>
<keyword evidence="1" id="KW-0210">Decarboxylase</keyword>
<dbReference type="GO" id="GO:0004609">
    <property type="term" value="F:phosphatidylserine decarboxylase activity"/>
    <property type="evidence" value="ECO:0007669"/>
    <property type="project" value="InterPro"/>
</dbReference>
<sequence>MDIIVVGNFVTASQVQRKWYTKIIGKISGGDYRLGAISANSGSLNSANIIVQNRMTGQLEEEKMQVYVRLGIRLLYKGAKSQMEGGRARGLLGSLSIKQGLTYDAPQSAADIPGFIVFHNLKVDKISNLLDSFSPVARTPKAARLYASSFKVSQLTASNCSTFMRRPASVSIVLGEPARITLPTPRWPQSSDARGVH</sequence>
<dbReference type="PANTHER" id="PTHR10067:SF17">
    <property type="entry name" value="PHOSPHATIDYLSERINE DECARBOXYLASE PROENZYME 2"/>
    <property type="match status" value="1"/>
</dbReference>
<dbReference type="VEuPathDB" id="FungiDB:PLEOSDRAFT_165482"/>
<proteinExistence type="predicted"/>
<accession>A0A067NVY6</accession>
<evidence type="ECO:0000313" key="4">
    <source>
        <dbReference type="Proteomes" id="UP000027073"/>
    </source>
</evidence>
<organism evidence="3 4">
    <name type="scientific">Pleurotus ostreatus (strain PC15)</name>
    <name type="common">Oyster mushroom</name>
    <dbReference type="NCBI Taxonomy" id="1137138"/>
    <lineage>
        <taxon>Eukaryota</taxon>
        <taxon>Fungi</taxon>
        <taxon>Dikarya</taxon>
        <taxon>Basidiomycota</taxon>
        <taxon>Agaricomycotina</taxon>
        <taxon>Agaricomycetes</taxon>
        <taxon>Agaricomycetidae</taxon>
        <taxon>Agaricales</taxon>
        <taxon>Pleurotineae</taxon>
        <taxon>Pleurotaceae</taxon>
        <taxon>Pleurotus</taxon>
    </lineage>
</organism>
<dbReference type="InParanoid" id="A0A067NVY6"/>
<keyword evidence="2" id="KW-0456">Lyase</keyword>
<evidence type="ECO:0000256" key="1">
    <source>
        <dbReference type="ARBA" id="ARBA00022793"/>
    </source>
</evidence>
<dbReference type="PANTHER" id="PTHR10067">
    <property type="entry name" value="PHOSPHATIDYLSERINE DECARBOXYLASE"/>
    <property type="match status" value="1"/>
</dbReference>
<evidence type="ECO:0000256" key="2">
    <source>
        <dbReference type="ARBA" id="ARBA00023239"/>
    </source>
</evidence>
<dbReference type="Proteomes" id="UP000027073">
    <property type="component" value="Unassembled WGS sequence"/>
</dbReference>
<dbReference type="HOGENOM" id="CLU_1384671_0_0_1"/>
<dbReference type="STRING" id="1137138.A0A067NVY6"/>
<protein>
    <submittedName>
        <fullName evidence="3">Uncharacterized protein</fullName>
    </submittedName>
</protein>
<dbReference type="EMBL" id="KL198005">
    <property type="protein sequence ID" value="KDQ32228.1"/>
    <property type="molecule type" value="Genomic_DNA"/>
</dbReference>
<dbReference type="OrthoDB" id="67700at2759"/>